<dbReference type="Pfam" id="PF13861">
    <property type="entry name" value="FLgD_tudor"/>
    <property type="match status" value="1"/>
</dbReference>
<organism evidence="5 6">
    <name type="scientific">Motilibacter deserti</name>
    <dbReference type="NCBI Taxonomy" id="2714956"/>
    <lineage>
        <taxon>Bacteria</taxon>
        <taxon>Bacillati</taxon>
        <taxon>Actinomycetota</taxon>
        <taxon>Actinomycetes</taxon>
        <taxon>Motilibacterales</taxon>
        <taxon>Motilibacteraceae</taxon>
        <taxon>Motilibacter</taxon>
    </lineage>
</organism>
<evidence type="ECO:0000256" key="3">
    <source>
        <dbReference type="SAM" id="MobiDB-lite"/>
    </source>
</evidence>
<comment type="similarity">
    <text evidence="1">Belongs to the FlgD family.</text>
</comment>
<gene>
    <name evidence="5" type="ORF">G9H71_20810</name>
</gene>
<evidence type="ECO:0000313" key="6">
    <source>
        <dbReference type="Proteomes" id="UP000800981"/>
    </source>
</evidence>
<dbReference type="Pfam" id="PF03963">
    <property type="entry name" value="FlgD"/>
    <property type="match status" value="1"/>
</dbReference>
<keyword evidence="5" id="KW-0969">Cilium</keyword>
<keyword evidence="6" id="KW-1185">Reference proteome</keyword>
<feature type="domain" description="FlgD Tudor-like" evidence="4">
    <location>
        <begin position="85"/>
        <end position="137"/>
    </location>
</feature>
<reference evidence="5 6" key="1">
    <citation type="submission" date="2020-03" db="EMBL/GenBank/DDBJ databases">
        <title>Two novel Motilibacter sp.</title>
        <authorList>
            <person name="Liu S."/>
        </authorList>
    </citation>
    <scope>NUCLEOTIDE SEQUENCE [LARGE SCALE GENOMIC DNA]</scope>
    <source>
        <strain evidence="5 6">E257</strain>
    </source>
</reference>
<name>A0ABX0H2Y6_9ACTN</name>
<dbReference type="Proteomes" id="UP000800981">
    <property type="component" value="Unassembled WGS sequence"/>
</dbReference>
<keyword evidence="5" id="KW-0966">Cell projection</keyword>
<sequence>MPDPISGYTPISDVIGTQQPAAPTKKANDELDKDAFLKLLVAQLKYQDPNSPVDSSQFMSQTAQFTSVEKLTALADTQTAMLSSQQLLGASSLVGKTVSYPGPDGTDVSGVVTSAQLSTDGPVLRVGDVSVPLTSVKEVKNTPST</sequence>
<proteinExistence type="inferred from homology"/>
<accession>A0ABX0H2Y6</accession>
<keyword evidence="5" id="KW-0282">Flagellum</keyword>
<evidence type="ECO:0000313" key="5">
    <source>
        <dbReference type="EMBL" id="NHC16231.1"/>
    </source>
</evidence>
<dbReference type="RefSeq" id="WP_166284688.1">
    <property type="nucleotide sequence ID" value="NZ_JAANNP010000113.1"/>
</dbReference>
<dbReference type="InterPro" id="IPR005648">
    <property type="entry name" value="FlgD"/>
</dbReference>
<dbReference type="EMBL" id="JAANNP010000113">
    <property type="protein sequence ID" value="NHC16231.1"/>
    <property type="molecule type" value="Genomic_DNA"/>
</dbReference>
<evidence type="ECO:0000259" key="4">
    <source>
        <dbReference type="Pfam" id="PF13861"/>
    </source>
</evidence>
<evidence type="ECO:0000256" key="2">
    <source>
        <dbReference type="ARBA" id="ARBA00022795"/>
    </source>
</evidence>
<comment type="caution">
    <text evidence="5">The sequence shown here is derived from an EMBL/GenBank/DDBJ whole genome shotgun (WGS) entry which is preliminary data.</text>
</comment>
<evidence type="ECO:0000256" key="1">
    <source>
        <dbReference type="ARBA" id="ARBA00010577"/>
    </source>
</evidence>
<protein>
    <submittedName>
        <fullName evidence="5">Flagellar hook capping protein</fullName>
    </submittedName>
</protein>
<feature type="region of interest" description="Disordered" evidence="3">
    <location>
        <begin position="1"/>
        <end position="27"/>
    </location>
</feature>
<dbReference type="InterPro" id="IPR025963">
    <property type="entry name" value="FLgD_Tudor"/>
</dbReference>
<keyword evidence="2" id="KW-1005">Bacterial flagellum biogenesis</keyword>